<dbReference type="InterPro" id="IPR036388">
    <property type="entry name" value="WH-like_DNA-bd_sf"/>
</dbReference>
<feature type="domain" description="HTH marR-type" evidence="4">
    <location>
        <begin position="12"/>
        <end position="143"/>
    </location>
</feature>
<evidence type="ECO:0000313" key="6">
    <source>
        <dbReference type="Proteomes" id="UP001598114"/>
    </source>
</evidence>
<dbReference type="PROSITE" id="PS01117">
    <property type="entry name" value="HTH_MARR_1"/>
    <property type="match status" value="1"/>
</dbReference>
<reference evidence="5 6" key="1">
    <citation type="submission" date="2024-03" db="EMBL/GenBank/DDBJ databases">
        <title>Aquirufa genome sequencing.</title>
        <authorList>
            <person name="Pitt A."/>
            <person name="Hahn M.W."/>
        </authorList>
    </citation>
    <scope>NUCLEOTIDE SEQUENCE [LARGE SCALE GENOMIC DNA]</scope>
    <source>
        <strain evidence="5 6">PLAD-142S6K</strain>
    </source>
</reference>
<dbReference type="Pfam" id="PF12802">
    <property type="entry name" value="MarR_2"/>
    <property type="match status" value="1"/>
</dbReference>
<gene>
    <name evidence="5" type="ORF">SKC38_06980</name>
</gene>
<dbReference type="EMBL" id="JBBKYA010000003">
    <property type="protein sequence ID" value="MFD3275965.1"/>
    <property type="molecule type" value="Genomic_DNA"/>
</dbReference>
<keyword evidence="1" id="KW-0805">Transcription regulation</keyword>
<dbReference type="SUPFAM" id="SSF46785">
    <property type="entry name" value="Winged helix' DNA-binding domain"/>
    <property type="match status" value="1"/>
</dbReference>
<evidence type="ECO:0000256" key="3">
    <source>
        <dbReference type="ARBA" id="ARBA00023163"/>
    </source>
</evidence>
<dbReference type="RefSeq" id="WP_377976349.1">
    <property type="nucleotide sequence ID" value="NZ_JBBKYA010000003.1"/>
</dbReference>
<organism evidence="5 6">
    <name type="scientific">Aquirufa echingensis</name>
    <dbReference type="NCBI Taxonomy" id="3096516"/>
    <lineage>
        <taxon>Bacteria</taxon>
        <taxon>Pseudomonadati</taxon>
        <taxon>Bacteroidota</taxon>
        <taxon>Cytophagia</taxon>
        <taxon>Cytophagales</taxon>
        <taxon>Flectobacillaceae</taxon>
        <taxon>Aquirufa</taxon>
    </lineage>
</organism>
<protein>
    <submittedName>
        <fullName evidence="5">MarR family transcriptional regulator</fullName>
    </submittedName>
</protein>
<evidence type="ECO:0000259" key="4">
    <source>
        <dbReference type="PROSITE" id="PS50995"/>
    </source>
</evidence>
<dbReference type="PRINTS" id="PR00598">
    <property type="entry name" value="HTHMARR"/>
</dbReference>
<keyword evidence="3" id="KW-0804">Transcription</keyword>
<dbReference type="SMART" id="SM00347">
    <property type="entry name" value="HTH_MARR"/>
    <property type="match status" value="1"/>
</dbReference>
<evidence type="ECO:0000313" key="5">
    <source>
        <dbReference type="EMBL" id="MFD3275965.1"/>
    </source>
</evidence>
<dbReference type="Proteomes" id="UP001598114">
    <property type="component" value="Unassembled WGS sequence"/>
</dbReference>
<dbReference type="PANTHER" id="PTHR33164">
    <property type="entry name" value="TRANSCRIPTIONAL REGULATOR, MARR FAMILY"/>
    <property type="match status" value="1"/>
</dbReference>
<dbReference type="PROSITE" id="PS50995">
    <property type="entry name" value="HTH_MARR_2"/>
    <property type="match status" value="1"/>
</dbReference>
<dbReference type="InterPro" id="IPR023187">
    <property type="entry name" value="Tscrpt_reg_MarR-type_CS"/>
</dbReference>
<dbReference type="PANTHER" id="PTHR33164:SF43">
    <property type="entry name" value="HTH-TYPE TRANSCRIPTIONAL REPRESSOR YETL"/>
    <property type="match status" value="1"/>
</dbReference>
<evidence type="ECO:0000256" key="2">
    <source>
        <dbReference type="ARBA" id="ARBA00023125"/>
    </source>
</evidence>
<accession>A0ABW6D1Q7</accession>
<dbReference type="InterPro" id="IPR039422">
    <property type="entry name" value="MarR/SlyA-like"/>
</dbReference>
<dbReference type="InterPro" id="IPR000835">
    <property type="entry name" value="HTH_MarR-typ"/>
</dbReference>
<comment type="caution">
    <text evidence="5">The sequence shown here is derived from an EMBL/GenBank/DDBJ whole genome shotgun (WGS) entry which is preliminary data.</text>
</comment>
<name>A0ABW6D1Q7_9BACT</name>
<evidence type="ECO:0000256" key="1">
    <source>
        <dbReference type="ARBA" id="ARBA00023015"/>
    </source>
</evidence>
<keyword evidence="2" id="KW-0238">DNA-binding</keyword>
<sequence>MNEAREDSQIFLSRLFAKSYRIIKALNARYLEELGYNDFKVGHIMVMMNLKEEGTTAAEIAKKVRVSKQAMSKLVQELIEKGFLQSIKHPTDQRASLIQNTSQGAAFIAALHVCRTKVDQEISTIIGDEKLSQLHAILGDLMHYFESDSLLDSENDSLATSKLN</sequence>
<dbReference type="InterPro" id="IPR036390">
    <property type="entry name" value="WH_DNA-bd_sf"/>
</dbReference>
<keyword evidence="6" id="KW-1185">Reference proteome</keyword>
<dbReference type="Gene3D" id="1.10.10.10">
    <property type="entry name" value="Winged helix-like DNA-binding domain superfamily/Winged helix DNA-binding domain"/>
    <property type="match status" value="1"/>
</dbReference>
<proteinExistence type="predicted"/>